<keyword evidence="4" id="KW-0677">Repeat</keyword>
<keyword evidence="2" id="KW-0813">Transport</keyword>
<feature type="transmembrane region" description="Helical" evidence="8">
    <location>
        <begin position="422"/>
        <end position="442"/>
    </location>
</feature>
<evidence type="ECO:0000256" key="6">
    <source>
        <dbReference type="ARBA" id="ARBA00023136"/>
    </source>
</evidence>
<evidence type="ECO:0000256" key="5">
    <source>
        <dbReference type="ARBA" id="ARBA00022989"/>
    </source>
</evidence>
<feature type="region of interest" description="Disordered" evidence="7">
    <location>
        <begin position="539"/>
        <end position="603"/>
    </location>
</feature>
<dbReference type="SUPFAM" id="SSF52540">
    <property type="entry name" value="P-loop containing nucleoside triphosphate hydrolases"/>
    <property type="match status" value="1"/>
</dbReference>
<feature type="transmembrane region" description="Helical" evidence="8">
    <location>
        <begin position="510"/>
        <end position="528"/>
    </location>
</feature>
<name>A0A8H3J7F1_9LECA</name>
<keyword evidence="5 8" id="KW-1133">Transmembrane helix</keyword>
<keyword evidence="6 8" id="KW-0472">Membrane</keyword>
<dbReference type="InterPro" id="IPR027417">
    <property type="entry name" value="P-loop_NTPase"/>
</dbReference>
<feature type="transmembrane region" description="Helical" evidence="8">
    <location>
        <begin position="290"/>
        <end position="313"/>
    </location>
</feature>
<dbReference type="GO" id="GO:0022857">
    <property type="term" value="F:transmembrane transporter activity"/>
    <property type="evidence" value="ECO:0007669"/>
    <property type="project" value="InterPro"/>
</dbReference>
<dbReference type="Gene3D" id="1.20.1740.10">
    <property type="entry name" value="Amino acid/polyamine transporter I"/>
    <property type="match status" value="1"/>
</dbReference>
<feature type="compositionally biased region" description="Basic and acidic residues" evidence="7">
    <location>
        <begin position="547"/>
        <end position="561"/>
    </location>
</feature>
<dbReference type="PANTHER" id="PTHR45649:SF27">
    <property type="entry name" value="CHOLINE TRANSPORTER (EUROFUNG)"/>
    <property type="match status" value="1"/>
</dbReference>
<dbReference type="Pfam" id="PF24883">
    <property type="entry name" value="NPHP3_N"/>
    <property type="match status" value="1"/>
</dbReference>
<evidence type="ECO:0000313" key="11">
    <source>
        <dbReference type="Proteomes" id="UP000664534"/>
    </source>
</evidence>
<organism evidence="10 11">
    <name type="scientific">Imshaugia aleurites</name>
    <dbReference type="NCBI Taxonomy" id="172621"/>
    <lineage>
        <taxon>Eukaryota</taxon>
        <taxon>Fungi</taxon>
        <taxon>Dikarya</taxon>
        <taxon>Ascomycota</taxon>
        <taxon>Pezizomycotina</taxon>
        <taxon>Lecanoromycetes</taxon>
        <taxon>OSLEUM clade</taxon>
        <taxon>Lecanoromycetidae</taxon>
        <taxon>Lecanorales</taxon>
        <taxon>Lecanorineae</taxon>
        <taxon>Parmeliaceae</taxon>
        <taxon>Imshaugia</taxon>
    </lineage>
</organism>
<dbReference type="InterPro" id="IPR002293">
    <property type="entry name" value="AA/rel_permease1"/>
</dbReference>
<evidence type="ECO:0000256" key="1">
    <source>
        <dbReference type="ARBA" id="ARBA00004141"/>
    </source>
</evidence>
<feature type="region of interest" description="Disordered" evidence="7">
    <location>
        <begin position="1"/>
        <end position="24"/>
    </location>
</feature>
<dbReference type="Gene3D" id="3.40.50.300">
    <property type="entry name" value="P-loop containing nucleotide triphosphate hydrolases"/>
    <property type="match status" value="1"/>
</dbReference>
<feature type="compositionally biased region" description="Polar residues" evidence="7">
    <location>
        <begin position="573"/>
        <end position="586"/>
    </location>
</feature>
<dbReference type="PANTHER" id="PTHR45649">
    <property type="entry name" value="AMINO-ACID PERMEASE BAT1"/>
    <property type="match status" value="1"/>
</dbReference>
<feature type="transmembrane region" description="Helical" evidence="8">
    <location>
        <begin position="210"/>
        <end position="228"/>
    </location>
</feature>
<feature type="compositionally biased region" description="Low complexity" evidence="7">
    <location>
        <begin position="587"/>
        <end position="598"/>
    </location>
</feature>
<evidence type="ECO:0000313" key="10">
    <source>
        <dbReference type="EMBL" id="CAF9942116.1"/>
    </source>
</evidence>
<dbReference type="Proteomes" id="UP000664534">
    <property type="component" value="Unassembled WGS sequence"/>
</dbReference>
<comment type="subcellular location">
    <subcellularLocation>
        <location evidence="1">Membrane</location>
        <topology evidence="1">Multi-pass membrane protein</topology>
    </subcellularLocation>
</comment>
<dbReference type="EMBL" id="CAJPDT010000169">
    <property type="protein sequence ID" value="CAF9942116.1"/>
    <property type="molecule type" value="Genomic_DNA"/>
</dbReference>
<feature type="transmembrane region" description="Helical" evidence="8">
    <location>
        <begin position="135"/>
        <end position="159"/>
    </location>
</feature>
<feature type="transmembrane region" description="Helical" evidence="8">
    <location>
        <begin position="454"/>
        <end position="477"/>
    </location>
</feature>
<keyword evidence="11" id="KW-1185">Reference proteome</keyword>
<keyword evidence="3 8" id="KW-0812">Transmembrane</keyword>
<feature type="transmembrane region" description="Helical" evidence="8">
    <location>
        <begin position="54"/>
        <end position="73"/>
    </location>
</feature>
<accession>A0A8H3J7F1</accession>
<feature type="compositionally biased region" description="Polar residues" evidence="7">
    <location>
        <begin position="625"/>
        <end position="648"/>
    </location>
</feature>
<evidence type="ECO:0000256" key="8">
    <source>
        <dbReference type="SAM" id="Phobius"/>
    </source>
</evidence>
<dbReference type="GO" id="GO:0016020">
    <property type="term" value="C:membrane"/>
    <property type="evidence" value="ECO:0007669"/>
    <property type="project" value="UniProtKB-SubCell"/>
</dbReference>
<feature type="transmembrane region" description="Helical" evidence="8">
    <location>
        <begin position="93"/>
        <end position="114"/>
    </location>
</feature>
<reference evidence="10" key="1">
    <citation type="submission" date="2021-03" db="EMBL/GenBank/DDBJ databases">
        <authorList>
            <person name="Tagirdzhanova G."/>
        </authorList>
    </citation>
    <scope>NUCLEOTIDE SEQUENCE</scope>
</reference>
<feature type="transmembrane region" description="Helical" evidence="8">
    <location>
        <begin position="179"/>
        <end position="198"/>
    </location>
</feature>
<dbReference type="InterPro" id="IPR056884">
    <property type="entry name" value="NPHP3-like_N"/>
</dbReference>
<dbReference type="Pfam" id="PF13520">
    <property type="entry name" value="AA_permease_2"/>
    <property type="match status" value="1"/>
</dbReference>
<protein>
    <recommendedName>
        <fullName evidence="9">Nephrocystin 3-like N-terminal domain-containing protein</fullName>
    </recommendedName>
</protein>
<evidence type="ECO:0000256" key="3">
    <source>
        <dbReference type="ARBA" id="ARBA00022692"/>
    </source>
</evidence>
<dbReference type="OrthoDB" id="3900342at2759"/>
<feature type="transmembrane region" description="Helical" evidence="8">
    <location>
        <begin position="390"/>
        <end position="410"/>
    </location>
</feature>
<evidence type="ECO:0000256" key="4">
    <source>
        <dbReference type="ARBA" id="ARBA00022737"/>
    </source>
</evidence>
<gene>
    <name evidence="10" type="ORF">IMSHALPRED_003211</name>
</gene>
<feature type="transmembrane region" description="Helical" evidence="8">
    <location>
        <begin position="343"/>
        <end position="369"/>
    </location>
</feature>
<proteinExistence type="predicted"/>
<evidence type="ECO:0000256" key="7">
    <source>
        <dbReference type="SAM" id="MobiDB-lite"/>
    </source>
</evidence>
<sequence>MAMENLNQDRGWEDVKAHGHDPEKIDDVDRRTSIIQGEEVVNASGHRDQLQRHYGLLSICGLALTIDNAWVALGGSIAVSINNGGPAGVLYELLVACFYYGFIAASIAELTSSIPSAGGVYHWASVTPGPRYGRVLGFFTGSLNFFGWIFDLASIVSIPSNVAVQMYAVFHPDLIIKPWHVYVAFILITWSCCALVVFGNRLLPALNQVGLFLVIVGGVVTIIVVAAMPKVHAPNSAVWGDFSQNNAAGWSNGVTFLTGVLNGAFTIGTPDAVTHMSEELPNPARDMPRAVAAQIILGTLTSFLYAIAILYGVNDLTAVVNSNGSFPLAVVYSQATGSKGATFGLLLILFLSIMICVLGTFLTVGRIWWALARDNATPFSGFFSQVNEKLSCPVPATVLAAFLCTCFGAIQLGSKTAFTDLVGSFIILTTMSYALAIGPHLFTGRKNVPQGPFWMGSAGYAVNAIAVLLIVFFNIMFCFRESTELMSDANTANAVPAAYIYPTTESTMNYNSVILVGVLILTIAWWFIHARTKYPGPKLSNLSKLKKPGDKTQRVSEDHAQSPKSQLGLPLQSAVSNQPEVNSSQDAAPPVAATGTPPHRSADLKEAGFVNSHDQVPTAVRQGPLTPQSTLPSGPLVNEQNEGSPDDATQSRDLWEEAFDMLDDTKKVSLSKFGNRQGADIVEEVAKRTKERYLEHEKRGWRISRGEGKTDINLRAVAEQILSSVLSCKKLIDAAVSSDPTGHAFIGWSVVSLGLQMVKNDVDRLDSMFEACETLTDNLSLCAAIEANNRDRHLCDSQNLEKAMVGVYVAILDISAEIVSESTMNGGQRMLKSITSLKEEPLQELKRTLKSKQKDLDKWRVIIDQQYRKQADKILTGMVNDLTKKMSIVEARALTDEDDKVLAWFSDYQFSKSQRDAAALRDDSTATWILDSPEYNHWKRSGDRVLWLYGNSGCGKSVLCSRIIEDLIELCGKDSNYVYAYWYFSFGSQDSLDIDSLLCCLIKQLCHGMRALPDRARDHWTKYRKEGPKILKSLLPEILDAVVSEFKSTFQEAFVVLDALDEYPLRQREELLHWLEQFSKKHDNVHILVTSRDENDVRGSLRDAADMDVANCAVEDVKVFIKKSVEGIVQKEAWKKKWKLQMDESIERVSDKRFRWASLMKDTFSACVDDGDMDKAVRNLPDTVEAMYSKILTERISCHENKSHKAKARLIFIWLAYSLRPLTLRELAYAASLPDSRKLLEICTSSLVSLQRQRRGSSKSAEDGSHDIGENEIVKFDHFSVKEYLTSDHLVASGEVAYFYASPVEAHLNIAEISIAHLLKNNDVGYPMQEPVVKSFQPETHGSKYSTSWYKHVQRADAIEENTEEYLEKRKSKAQSGTLQPNLELLRCQIHRLLCKDFSQSFQEWFHLCDLTFQYSGPDAISNAISRLIKRQGGHISPIWVTSLLDLPDNVQRLLSSGACVDGILKSDSLSNTTSTKPIQAAAIVGNLRILRLLLESNASLTQSELDSIARENCLHGADVVNAILDTLPGLKIQDSTLLNSAKNLQSGEIFRYILERPDLLKFSESLLVDTIALCLEYHYDDHSMERLMDIGDDIGCGHGRMMETWFKKSRCGRYIRKVIDRYQPEASKSQDILEWVFDNKFSYGYMLPVILEHYKGNEVVVGQDTLVKAASDDWYGYALFSSIVHHGTNIIIDDHVMDSILHSDIGDIVMSLLMDHKNCPSKELEESQNRGMVEHLYKCPIQISEQIMEAAARWEPDVIGFLQAHALPNIRFRREVEQTTSSSLNA</sequence>
<comment type="caution">
    <text evidence="10">The sequence shown here is derived from an EMBL/GenBank/DDBJ whole genome shotgun (WGS) entry which is preliminary data.</text>
</comment>
<feature type="domain" description="Nephrocystin 3-like N-terminal" evidence="9">
    <location>
        <begin position="925"/>
        <end position="1092"/>
    </location>
</feature>
<evidence type="ECO:0000256" key="2">
    <source>
        <dbReference type="ARBA" id="ARBA00022448"/>
    </source>
</evidence>
<evidence type="ECO:0000259" key="9">
    <source>
        <dbReference type="Pfam" id="PF24883"/>
    </source>
</evidence>
<feature type="region of interest" description="Disordered" evidence="7">
    <location>
        <begin position="619"/>
        <end position="649"/>
    </location>
</feature>
<feature type="compositionally biased region" description="Basic and acidic residues" evidence="7">
    <location>
        <begin position="10"/>
        <end position="24"/>
    </location>
</feature>